<dbReference type="PANTHER" id="PTHR33740">
    <property type="entry name" value="GPI-ANCHORED ADHESIN-LIKE PROTEIN"/>
    <property type="match status" value="1"/>
</dbReference>
<dbReference type="PANTHER" id="PTHR33740:SF3">
    <property type="entry name" value="GPI-ANCHORED ADHESIN-LIKE PROTEIN"/>
    <property type="match status" value="1"/>
</dbReference>
<evidence type="ECO:0000313" key="1">
    <source>
        <dbReference type="EMBL" id="KAK1327153.1"/>
    </source>
</evidence>
<evidence type="ECO:0000313" key="2">
    <source>
        <dbReference type="Proteomes" id="UP001180020"/>
    </source>
</evidence>
<gene>
    <name evidence="1" type="ORF">QJS10_CPA01g01572</name>
</gene>
<reference evidence="1" key="2">
    <citation type="submission" date="2023-06" db="EMBL/GenBank/DDBJ databases">
        <authorList>
            <person name="Ma L."/>
            <person name="Liu K.-W."/>
            <person name="Li Z."/>
            <person name="Hsiao Y.-Y."/>
            <person name="Qi Y."/>
            <person name="Fu T."/>
            <person name="Tang G."/>
            <person name="Zhang D."/>
            <person name="Sun W.-H."/>
            <person name="Liu D.-K."/>
            <person name="Li Y."/>
            <person name="Chen G.-Z."/>
            <person name="Liu X.-D."/>
            <person name="Liao X.-Y."/>
            <person name="Jiang Y.-T."/>
            <person name="Yu X."/>
            <person name="Hao Y."/>
            <person name="Huang J."/>
            <person name="Zhao X.-W."/>
            <person name="Ke S."/>
            <person name="Chen Y.-Y."/>
            <person name="Wu W.-L."/>
            <person name="Hsu J.-L."/>
            <person name="Lin Y.-F."/>
            <person name="Huang M.-D."/>
            <person name="Li C.-Y."/>
            <person name="Huang L."/>
            <person name="Wang Z.-W."/>
            <person name="Zhao X."/>
            <person name="Zhong W.-Y."/>
            <person name="Peng D.-H."/>
            <person name="Ahmad S."/>
            <person name="Lan S."/>
            <person name="Zhang J.-S."/>
            <person name="Tsai W.-C."/>
            <person name="Van De Peer Y."/>
            <person name="Liu Z.-J."/>
        </authorList>
    </citation>
    <scope>NUCLEOTIDE SEQUENCE</scope>
    <source>
        <strain evidence="1">CP</strain>
        <tissue evidence="1">Leaves</tissue>
    </source>
</reference>
<comment type="caution">
    <text evidence="1">The sequence shown here is derived from an EMBL/GenBank/DDBJ whole genome shotgun (WGS) entry which is preliminary data.</text>
</comment>
<dbReference type="EMBL" id="JAUJYO010000001">
    <property type="protein sequence ID" value="KAK1327153.1"/>
    <property type="molecule type" value="Genomic_DNA"/>
</dbReference>
<dbReference type="Proteomes" id="UP001180020">
    <property type="component" value="Unassembled WGS sequence"/>
</dbReference>
<reference evidence="1" key="1">
    <citation type="journal article" date="2023" name="Nat. Commun.">
        <title>Diploid and tetraploid genomes of Acorus and the evolution of monocots.</title>
        <authorList>
            <person name="Ma L."/>
            <person name="Liu K.W."/>
            <person name="Li Z."/>
            <person name="Hsiao Y.Y."/>
            <person name="Qi Y."/>
            <person name="Fu T."/>
            <person name="Tang G.D."/>
            <person name="Zhang D."/>
            <person name="Sun W.H."/>
            <person name="Liu D.K."/>
            <person name="Li Y."/>
            <person name="Chen G.Z."/>
            <person name="Liu X.D."/>
            <person name="Liao X.Y."/>
            <person name="Jiang Y.T."/>
            <person name="Yu X."/>
            <person name="Hao Y."/>
            <person name="Huang J."/>
            <person name="Zhao X.W."/>
            <person name="Ke S."/>
            <person name="Chen Y.Y."/>
            <person name="Wu W.L."/>
            <person name="Hsu J.L."/>
            <person name="Lin Y.F."/>
            <person name="Huang M.D."/>
            <person name="Li C.Y."/>
            <person name="Huang L."/>
            <person name="Wang Z.W."/>
            <person name="Zhao X."/>
            <person name="Zhong W.Y."/>
            <person name="Peng D.H."/>
            <person name="Ahmad S."/>
            <person name="Lan S."/>
            <person name="Zhang J.S."/>
            <person name="Tsai W.C."/>
            <person name="Van de Peer Y."/>
            <person name="Liu Z.J."/>
        </authorList>
    </citation>
    <scope>NUCLEOTIDE SEQUENCE</scope>
    <source>
        <strain evidence="1">CP</strain>
    </source>
</reference>
<proteinExistence type="predicted"/>
<protein>
    <submittedName>
        <fullName evidence="1">Uncharacterized protein</fullName>
    </submittedName>
</protein>
<keyword evidence="2" id="KW-1185">Reference proteome</keyword>
<organism evidence="1 2">
    <name type="scientific">Acorus calamus</name>
    <name type="common">Sweet flag</name>
    <dbReference type="NCBI Taxonomy" id="4465"/>
    <lineage>
        <taxon>Eukaryota</taxon>
        <taxon>Viridiplantae</taxon>
        <taxon>Streptophyta</taxon>
        <taxon>Embryophyta</taxon>
        <taxon>Tracheophyta</taxon>
        <taxon>Spermatophyta</taxon>
        <taxon>Magnoliopsida</taxon>
        <taxon>Liliopsida</taxon>
        <taxon>Acoraceae</taxon>
        <taxon>Acorus</taxon>
    </lineage>
</organism>
<name>A0AAV9FTN7_ACOCL</name>
<accession>A0AAV9FTN7</accession>
<dbReference type="AlphaFoldDB" id="A0AAV9FTN7"/>
<sequence length="261" mass="28286">MPGAFGIEVIKSDAQPGDICTRREYARWLVSASGALSRNTISKVYPAMYIEKVTELAFDDITPEDPDFASIQEAGLIQSKLSGYDANGSLDGELGSIRFFPESPLSRQDLVSWKMALEKSLLAEVDKKDLGKGRSATSSRAGERIRGSQGTVERCGIKVVVDSDLRDDANIGTPWLNAGKPSLVDGAVNRAENLVTELRTMAAETKGRSLAVIETVIQHINLFISALKQRASNAATRATGRARELQSVVVLKANESAKEFR</sequence>